<protein>
    <submittedName>
        <fullName evidence="2">Uncharacterized protein</fullName>
    </submittedName>
</protein>
<feature type="region of interest" description="Disordered" evidence="1">
    <location>
        <begin position="1"/>
        <end position="33"/>
    </location>
</feature>
<feature type="compositionally biased region" description="Basic and acidic residues" evidence="1">
    <location>
        <begin position="20"/>
        <end position="29"/>
    </location>
</feature>
<keyword evidence="3" id="KW-1185">Reference proteome</keyword>
<reference evidence="2 3" key="1">
    <citation type="submission" date="2019-07" db="EMBL/GenBank/DDBJ databases">
        <authorList>
            <person name="Jastrzebski P J."/>
            <person name="Paukszto L."/>
            <person name="Jastrzebski P J."/>
        </authorList>
    </citation>
    <scope>NUCLEOTIDE SEQUENCE [LARGE SCALE GENOMIC DNA]</scope>
    <source>
        <strain evidence="2 3">WMS-il1</strain>
    </source>
</reference>
<evidence type="ECO:0000313" key="3">
    <source>
        <dbReference type="Proteomes" id="UP000321570"/>
    </source>
</evidence>
<evidence type="ECO:0000256" key="1">
    <source>
        <dbReference type="SAM" id="MobiDB-lite"/>
    </source>
</evidence>
<accession>A0A564YD01</accession>
<sequence length="105" mass="11808">MIENDVPESHISQKSLSEIPETHPEEDKMTPNPLMECSQNTTITSRGNGQKFLKLIHPEKDKTGESSCYAPLSDDEFGGIKSPRFGDQMLCRKQDEEKMVVPQDA</sequence>
<dbReference type="Proteomes" id="UP000321570">
    <property type="component" value="Unassembled WGS sequence"/>
</dbReference>
<evidence type="ECO:0000313" key="2">
    <source>
        <dbReference type="EMBL" id="VUZ45076.1"/>
    </source>
</evidence>
<dbReference type="AlphaFoldDB" id="A0A564YD01"/>
<gene>
    <name evidence="2" type="ORF">WMSIL1_LOCUS5016</name>
</gene>
<organism evidence="2 3">
    <name type="scientific">Hymenolepis diminuta</name>
    <name type="common">Rat tapeworm</name>
    <dbReference type="NCBI Taxonomy" id="6216"/>
    <lineage>
        <taxon>Eukaryota</taxon>
        <taxon>Metazoa</taxon>
        <taxon>Spiralia</taxon>
        <taxon>Lophotrochozoa</taxon>
        <taxon>Platyhelminthes</taxon>
        <taxon>Cestoda</taxon>
        <taxon>Eucestoda</taxon>
        <taxon>Cyclophyllidea</taxon>
        <taxon>Hymenolepididae</taxon>
        <taxon>Hymenolepis</taxon>
    </lineage>
</organism>
<proteinExistence type="predicted"/>
<feature type="region of interest" description="Disordered" evidence="1">
    <location>
        <begin position="58"/>
        <end position="81"/>
    </location>
</feature>
<dbReference type="EMBL" id="CABIJS010000155">
    <property type="protein sequence ID" value="VUZ45076.1"/>
    <property type="molecule type" value="Genomic_DNA"/>
</dbReference>
<name>A0A564YD01_HYMDI</name>